<dbReference type="InterPro" id="IPR011057">
    <property type="entry name" value="Mss4-like_sf"/>
</dbReference>
<evidence type="ECO:0000259" key="7">
    <source>
        <dbReference type="PROSITE" id="PS51790"/>
    </source>
</evidence>
<comment type="cofactor">
    <cofactor evidence="1">
        <name>Zn(2+)</name>
        <dbReference type="ChEBI" id="CHEBI:29105"/>
    </cofactor>
</comment>
<dbReference type="AlphaFoldDB" id="A0A7S4QLF0"/>
<feature type="compositionally biased region" description="Pro residues" evidence="6">
    <location>
        <begin position="91"/>
        <end position="100"/>
    </location>
</feature>
<evidence type="ECO:0000256" key="2">
    <source>
        <dbReference type="ARBA" id="ARBA00007174"/>
    </source>
</evidence>
<proteinExistence type="inferred from homology"/>
<dbReference type="Pfam" id="PF01641">
    <property type="entry name" value="SelR"/>
    <property type="match status" value="1"/>
</dbReference>
<dbReference type="GO" id="GO:0006979">
    <property type="term" value="P:response to oxidative stress"/>
    <property type="evidence" value="ECO:0007669"/>
    <property type="project" value="InterPro"/>
</dbReference>
<dbReference type="GO" id="GO:0030091">
    <property type="term" value="P:protein repair"/>
    <property type="evidence" value="ECO:0007669"/>
    <property type="project" value="InterPro"/>
</dbReference>
<dbReference type="Gene3D" id="2.170.150.20">
    <property type="entry name" value="Peptide methionine sulfoxide reductase"/>
    <property type="match status" value="1"/>
</dbReference>
<dbReference type="EMBL" id="HBNR01032498">
    <property type="protein sequence ID" value="CAE4587162.1"/>
    <property type="molecule type" value="Transcribed_RNA"/>
</dbReference>
<gene>
    <name evidence="8" type="ORF">AMON00008_LOCUS22296</name>
</gene>
<evidence type="ECO:0000256" key="5">
    <source>
        <dbReference type="ARBA" id="ARBA00023002"/>
    </source>
</evidence>
<dbReference type="PROSITE" id="PS51790">
    <property type="entry name" value="MSRB"/>
    <property type="match status" value="1"/>
</dbReference>
<keyword evidence="3" id="KW-0479">Metal-binding</keyword>
<keyword evidence="5" id="KW-0560">Oxidoreductase</keyword>
<feature type="compositionally biased region" description="Low complexity" evidence="6">
    <location>
        <begin position="1"/>
        <end position="11"/>
    </location>
</feature>
<keyword evidence="4" id="KW-0862">Zinc</keyword>
<sequence>MLPAAARPGAGRPDGEPWRRRWGLEDRRPGRPSGPAVPLRRGAATAGVAAAAGSCAAPRRRRSCGRMPPRAPRASSSEDRGVPGGGQTQTPAPPGGPPPGFRIERSEDEWAEVLGRREYGVLRMRGTEPPTSHRFDRFMPAEGHFACGACGLPLYPAGAKFLSNTGWPAFSSCYHSAEAGGCHVAPQPDRGAHEITCARCGSHLGHVFFDSKKGRNLRGERHCANGLSLTYEGACPEGWELREEGIDMRNAGRPLPGAPRGSCCVM</sequence>
<dbReference type="GO" id="GO:0046872">
    <property type="term" value="F:metal ion binding"/>
    <property type="evidence" value="ECO:0007669"/>
    <property type="project" value="UniProtKB-KW"/>
</dbReference>
<dbReference type="InterPro" id="IPR028427">
    <property type="entry name" value="Met_Sox_Rdtase_MsrB"/>
</dbReference>
<dbReference type="InterPro" id="IPR002579">
    <property type="entry name" value="Met_Sox_Rdtase_MsrB_dom"/>
</dbReference>
<comment type="similarity">
    <text evidence="2">Belongs to the MsrB Met sulfoxide reductase family.</text>
</comment>
<dbReference type="PANTHER" id="PTHR46081">
    <property type="entry name" value="PEPTIDE METHIONINE SULFOXIDE REDUCTASE 2"/>
    <property type="match status" value="1"/>
</dbReference>
<dbReference type="PANTHER" id="PTHR46081:SF8">
    <property type="entry name" value="PEPTIDE METHIONINE SULFOXIDE REDUCTASE 2"/>
    <property type="match status" value="1"/>
</dbReference>
<feature type="compositionally biased region" description="Low complexity" evidence="6">
    <location>
        <begin position="40"/>
        <end position="57"/>
    </location>
</feature>
<organism evidence="8">
    <name type="scientific">Alexandrium monilatum</name>
    <dbReference type="NCBI Taxonomy" id="311494"/>
    <lineage>
        <taxon>Eukaryota</taxon>
        <taxon>Sar</taxon>
        <taxon>Alveolata</taxon>
        <taxon>Dinophyceae</taxon>
        <taxon>Gonyaulacales</taxon>
        <taxon>Pyrocystaceae</taxon>
        <taxon>Alexandrium</taxon>
    </lineage>
</organism>
<feature type="domain" description="MsrB" evidence="7">
    <location>
        <begin position="107"/>
        <end position="234"/>
    </location>
</feature>
<evidence type="ECO:0000256" key="4">
    <source>
        <dbReference type="ARBA" id="ARBA00022833"/>
    </source>
</evidence>
<dbReference type="SUPFAM" id="SSF51316">
    <property type="entry name" value="Mss4-like"/>
    <property type="match status" value="1"/>
</dbReference>
<dbReference type="GO" id="GO:0033743">
    <property type="term" value="F:peptide-methionine (R)-S-oxide reductase activity"/>
    <property type="evidence" value="ECO:0007669"/>
    <property type="project" value="InterPro"/>
</dbReference>
<evidence type="ECO:0000256" key="6">
    <source>
        <dbReference type="SAM" id="MobiDB-lite"/>
    </source>
</evidence>
<feature type="compositionally biased region" description="Basic and acidic residues" evidence="6">
    <location>
        <begin position="13"/>
        <end position="29"/>
    </location>
</feature>
<evidence type="ECO:0000256" key="3">
    <source>
        <dbReference type="ARBA" id="ARBA00022723"/>
    </source>
</evidence>
<accession>A0A7S4QLF0</accession>
<evidence type="ECO:0000256" key="1">
    <source>
        <dbReference type="ARBA" id="ARBA00001947"/>
    </source>
</evidence>
<feature type="region of interest" description="Disordered" evidence="6">
    <location>
        <begin position="1"/>
        <end position="103"/>
    </location>
</feature>
<reference evidence="8" key="1">
    <citation type="submission" date="2021-01" db="EMBL/GenBank/DDBJ databases">
        <authorList>
            <person name="Corre E."/>
            <person name="Pelletier E."/>
            <person name="Niang G."/>
            <person name="Scheremetjew M."/>
            <person name="Finn R."/>
            <person name="Kale V."/>
            <person name="Holt S."/>
            <person name="Cochrane G."/>
            <person name="Meng A."/>
            <person name="Brown T."/>
            <person name="Cohen L."/>
        </authorList>
    </citation>
    <scope>NUCLEOTIDE SEQUENCE</scope>
    <source>
        <strain evidence="8">CCMP3105</strain>
    </source>
</reference>
<protein>
    <recommendedName>
        <fullName evidence="7">MsrB domain-containing protein</fullName>
    </recommendedName>
</protein>
<evidence type="ECO:0000313" key="8">
    <source>
        <dbReference type="EMBL" id="CAE4587162.1"/>
    </source>
</evidence>
<name>A0A7S4QLF0_9DINO</name>